<dbReference type="PROSITE" id="PS50259">
    <property type="entry name" value="G_PROTEIN_RECEP_F3_4"/>
    <property type="match status" value="1"/>
</dbReference>
<dbReference type="AlphaFoldDB" id="A0AAD7SE60"/>
<evidence type="ECO:0000256" key="1">
    <source>
        <dbReference type="ARBA" id="ARBA00004651"/>
    </source>
</evidence>
<dbReference type="GO" id="GO:0005886">
    <property type="term" value="C:plasma membrane"/>
    <property type="evidence" value="ECO:0007669"/>
    <property type="project" value="UniProtKB-SubCell"/>
</dbReference>
<dbReference type="Pfam" id="PF01094">
    <property type="entry name" value="ANF_receptor"/>
    <property type="match status" value="1"/>
</dbReference>
<dbReference type="SUPFAM" id="SSF53822">
    <property type="entry name" value="Periplasmic binding protein-like I"/>
    <property type="match status" value="1"/>
</dbReference>
<dbReference type="Gene3D" id="3.40.50.2300">
    <property type="match status" value="2"/>
</dbReference>
<keyword evidence="3 12" id="KW-0812">Transmembrane</keyword>
<name>A0AAD7SE60_9TELE</name>
<dbReference type="Proteomes" id="UP001221898">
    <property type="component" value="Unassembled WGS sequence"/>
</dbReference>
<feature type="transmembrane region" description="Helical" evidence="12">
    <location>
        <begin position="675"/>
        <end position="695"/>
    </location>
</feature>
<dbReference type="Pfam" id="PF07562">
    <property type="entry name" value="NCD3G"/>
    <property type="match status" value="1"/>
</dbReference>
<dbReference type="InterPro" id="IPR038550">
    <property type="entry name" value="GPCR_3_9-Cys_sf"/>
</dbReference>
<feature type="chain" id="PRO_5042074793" description="G-protein coupled receptors family 3 profile domain-containing protein" evidence="13">
    <location>
        <begin position="28"/>
        <end position="833"/>
    </location>
</feature>
<dbReference type="InterPro" id="IPR028082">
    <property type="entry name" value="Peripla_BP_I"/>
</dbReference>
<comment type="similarity">
    <text evidence="11">Belongs to the G-protein coupled receptor 3 family. TAS1R subfamily.</text>
</comment>
<dbReference type="PRINTS" id="PR00248">
    <property type="entry name" value="GPCRMGR"/>
</dbReference>
<keyword evidence="7 12" id="KW-0472">Membrane</keyword>
<dbReference type="InterPro" id="IPR017978">
    <property type="entry name" value="GPCR_3_C"/>
</dbReference>
<dbReference type="PANTHER" id="PTHR24061:SF441">
    <property type="entry name" value="TASTE RECEPTOR TYPE 1 MEMBER 2B-RELATED"/>
    <property type="match status" value="1"/>
</dbReference>
<keyword evidence="4 13" id="KW-0732">Signal</keyword>
<evidence type="ECO:0000256" key="5">
    <source>
        <dbReference type="ARBA" id="ARBA00022989"/>
    </source>
</evidence>
<keyword evidence="9" id="KW-0325">Glycoprotein</keyword>
<dbReference type="GO" id="GO:0004930">
    <property type="term" value="F:G protein-coupled receptor activity"/>
    <property type="evidence" value="ECO:0007669"/>
    <property type="project" value="UniProtKB-KW"/>
</dbReference>
<feature type="transmembrane region" description="Helical" evidence="12">
    <location>
        <begin position="631"/>
        <end position="655"/>
    </location>
</feature>
<dbReference type="InterPro" id="IPR001828">
    <property type="entry name" value="ANF_lig-bd_rcpt"/>
</dbReference>
<keyword evidence="8" id="KW-0675">Receptor</keyword>
<feature type="domain" description="G-protein coupled receptors family 3 profile" evidence="14">
    <location>
        <begin position="561"/>
        <end position="824"/>
    </location>
</feature>
<dbReference type="InterPro" id="IPR000068">
    <property type="entry name" value="GPCR_3_Ca_sens_rcpt-rel"/>
</dbReference>
<evidence type="ECO:0000256" key="3">
    <source>
        <dbReference type="ARBA" id="ARBA00022692"/>
    </source>
</evidence>
<dbReference type="InterPro" id="IPR000337">
    <property type="entry name" value="GPCR_3"/>
</dbReference>
<keyword evidence="6" id="KW-0297">G-protein coupled receptor</keyword>
<dbReference type="FunFam" id="2.10.50.30:FF:000004">
    <property type="entry name" value="Taste receptor type 1 member 3-like protein"/>
    <property type="match status" value="1"/>
</dbReference>
<feature type="transmembrane region" description="Helical" evidence="12">
    <location>
        <begin position="754"/>
        <end position="776"/>
    </location>
</feature>
<dbReference type="FunFam" id="3.40.50.2300:FF:000016">
    <property type="entry name" value="Taste 1 receptor member 2"/>
    <property type="match status" value="1"/>
</dbReference>
<evidence type="ECO:0000256" key="11">
    <source>
        <dbReference type="ARBA" id="ARBA00038492"/>
    </source>
</evidence>
<evidence type="ECO:0000256" key="10">
    <source>
        <dbReference type="ARBA" id="ARBA00023224"/>
    </source>
</evidence>
<dbReference type="InterPro" id="IPR011500">
    <property type="entry name" value="GPCR_3_9-Cys_dom"/>
</dbReference>
<dbReference type="PROSITE" id="PS00980">
    <property type="entry name" value="G_PROTEIN_RECEP_F3_2"/>
    <property type="match status" value="1"/>
</dbReference>
<keyword evidence="16" id="KW-1185">Reference proteome</keyword>
<sequence>MSYVMTVTQNMWLSLGVVVFCWELVKAAETGVFPDFTLHGEYILGGLFEVHRINAVLPTEYRQPETLQCHRFDFLPGIFQHVQVMRFAVEEINNSSTLLPNVKLGYEIFDYCSDTQNIMSALDFLSSKGSVPVNKSSPYEPKVISVTGPFGSTQTITVAPLFMSNLIPMVTHGATSVQLSSKQRFPSFFRTVPSDEFQVKAIVHLLQELGWNWVAFIGGDNDYSRDALKKFSEEIKDANICLAYQETIPNNISKIPNLFEKLDNLNISVVIVFANQEFVVPFIEKAIEKNVHKMWIASETWSLSQELMKKEGIDTVGTILGVTIGGIKTLQGFEEFVHHSMARESRTACSNESLAGAEDTCNQECSECRTVDPKSIFDEDPTFRFPIYSAVYAVAHALHTILQCGPKGCNQSQSVYPYMVTEALKKVKFDLFNQSVEFDEHGDPPAHYDIVYWDWSSRCHKIIGAYHAGIFDINDTYIHWKRRRMVPELRCSAECKKGHKRVRTGYHACCFDCLMCTEGSYINYTADPYNCNKCKTEEWSSNGSTSCKKRLLVYLRHKEPLSAGILFSASFILLSSVAIIALFACKYDTPVVKSAGGNMCFFMLSCLCLSSISVFFYVGRPNHAHCVLRNPAFAVFYTGCMSCLAVRSFQIVCIFKMASRLPKAYDYWVKHNGQWVAIASAVAIQLFLCGLWLGIDGPRPMNTPIAMEIVIDCSLGNTYLFGTIFVFLGLLSVACFIFAYMGTDLPKSYNEGKSITFCLLIFYISWTMYLTVRLTLKGKYPTAMNAVSVLCILLGILLGYFFPKCYIIIFKPDHNTSAYFQTAIQSYTIQSNM</sequence>
<evidence type="ECO:0000313" key="15">
    <source>
        <dbReference type="EMBL" id="KAJ8400698.1"/>
    </source>
</evidence>
<dbReference type="InterPro" id="IPR017979">
    <property type="entry name" value="GPCR_3_CS"/>
</dbReference>
<reference evidence="15" key="1">
    <citation type="journal article" date="2023" name="Science">
        <title>Genome structures resolve the early diversification of teleost fishes.</title>
        <authorList>
            <person name="Parey E."/>
            <person name="Louis A."/>
            <person name="Montfort J."/>
            <person name="Bouchez O."/>
            <person name="Roques C."/>
            <person name="Iampietro C."/>
            <person name="Lluch J."/>
            <person name="Castinel A."/>
            <person name="Donnadieu C."/>
            <person name="Desvignes T."/>
            <person name="Floi Bucao C."/>
            <person name="Jouanno E."/>
            <person name="Wen M."/>
            <person name="Mejri S."/>
            <person name="Dirks R."/>
            <person name="Jansen H."/>
            <person name="Henkel C."/>
            <person name="Chen W.J."/>
            <person name="Zahm M."/>
            <person name="Cabau C."/>
            <person name="Klopp C."/>
            <person name="Thompson A.W."/>
            <person name="Robinson-Rechavi M."/>
            <person name="Braasch I."/>
            <person name="Lecointre G."/>
            <person name="Bobe J."/>
            <person name="Postlethwait J.H."/>
            <person name="Berthelot C."/>
            <person name="Roest Crollius H."/>
            <person name="Guiguen Y."/>
        </authorList>
    </citation>
    <scope>NUCLEOTIDE SEQUENCE</scope>
    <source>
        <strain evidence="15">NC1722</strain>
    </source>
</reference>
<evidence type="ECO:0000256" key="12">
    <source>
        <dbReference type="SAM" id="Phobius"/>
    </source>
</evidence>
<protein>
    <recommendedName>
        <fullName evidence="14">G-protein coupled receptors family 3 profile domain-containing protein</fullName>
    </recommendedName>
</protein>
<feature type="transmembrane region" description="Helical" evidence="12">
    <location>
        <begin position="782"/>
        <end position="802"/>
    </location>
</feature>
<evidence type="ECO:0000256" key="4">
    <source>
        <dbReference type="ARBA" id="ARBA00022729"/>
    </source>
</evidence>
<dbReference type="EMBL" id="JAINUG010000075">
    <property type="protein sequence ID" value="KAJ8400698.1"/>
    <property type="molecule type" value="Genomic_DNA"/>
</dbReference>
<evidence type="ECO:0000256" key="7">
    <source>
        <dbReference type="ARBA" id="ARBA00023136"/>
    </source>
</evidence>
<feature type="transmembrane region" description="Helical" evidence="12">
    <location>
        <begin position="719"/>
        <end position="742"/>
    </location>
</feature>
<evidence type="ECO:0000256" key="13">
    <source>
        <dbReference type="SAM" id="SignalP"/>
    </source>
</evidence>
<evidence type="ECO:0000256" key="6">
    <source>
        <dbReference type="ARBA" id="ARBA00023040"/>
    </source>
</evidence>
<organism evidence="15 16">
    <name type="scientific">Aldrovandia affinis</name>
    <dbReference type="NCBI Taxonomy" id="143900"/>
    <lineage>
        <taxon>Eukaryota</taxon>
        <taxon>Metazoa</taxon>
        <taxon>Chordata</taxon>
        <taxon>Craniata</taxon>
        <taxon>Vertebrata</taxon>
        <taxon>Euteleostomi</taxon>
        <taxon>Actinopterygii</taxon>
        <taxon>Neopterygii</taxon>
        <taxon>Teleostei</taxon>
        <taxon>Notacanthiformes</taxon>
        <taxon>Halosauridae</taxon>
        <taxon>Aldrovandia</taxon>
    </lineage>
</organism>
<feature type="transmembrane region" description="Helical" evidence="12">
    <location>
        <begin position="597"/>
        <end position="619"/>
    </location>
</feature>
<dbReference type="PANTHER" id="PTHR24061">
    <property type="entry name" value="CALCIUM-SENSING RECEPTOR-RELATED"/>
    <property type="match status" value="1"/>
</dbReference>
<feature type="transmembrane region" description="Helical" evidence="12">
    <location>
        <begin position="561"/>
        <end position="585"/>
    </location>
</feature>
<evidence type="ECO:0000313" key="16">
    <source>
        <dbReference type="Proteomes" id="UP001221898"/>
    </source>
</evidence>
<dbReference type="Pfam" id="PF00003">
    <property type="entry name" value="7tm_3"/>
    <property type="match status" value="1"/>
</dbReference>
<gene>
    <name evidence="15" type="ORF">AAFF_G00394670</name>
</gene>
<comment type="subcellular location">
    <subcellularLocation>
        <location evidence="1">Cell membrane</location>
        <topology evidence="1">Multi-pass membrane protein</topology>
    </subcellularLocation>
</comment>
<evidence type="ECO:0000256" key="9">
    <source>
        <dbReference type="ARBA" id="ARBA00023180"/>
    </source>
</evidence>
<keyword evidence="5 12" id="KW-1133">Transmembrane helix</keyword>
<evidence type="ECO:0000259" key="14">
    <source>
        <dbReference type="PROSITE" id="PS50259"/>
    </source>
</evidence>
<dbReference type="GO" id="GO:0050909">
    <property type="term" value="P:sensory perception of taste"/>
    <property type="evidence" value="ECO:0007669"/>
    <property type="project" value="UniProtKB-ARBA"/>
</dbReference>
<accession>A0AAD7SE60</accession>
<keyword evidence="2" id="KW-1003">Cell membrane</keyword>
<proteinExistence type="inferred from homology"/>
<evidence type="ECO:0000256" key="8">
    <source>
        <dbReference type="ARBA" id="ARBA00023170"/>
    </source>
</evidence>
<comment type="caution">
    <text evidence="15">The sequence shown here is derived from an EMBL/GenBank/DDBJ whole genome shotgun (WGS) entry which is preliminary data.</text>
</comment>
<evidence type="ECO:0000256" key="2">
    <source>
        <dbReference type="ARBA" id="ARBA00022475"/>
    </source>
</evidence>
<dbReference type="Gene3D" id="2.10.50.30">
    <property type="entry name" value="GPCR, family 3, nine cysteines domain"/>
    <property type="match status" value="1"/>
</dbReference>
<feature type="signal peptide" evidence="13">
    <location>
        <begin position="1"/>
        <end position="27"/>
    </location>
</feature>
<keyword evidence="10" id="KW-0807">Transducer</keyword>